<dbReference type="GO" id="GO:0003700">
    <property type="term" value="F:DNA-binding transcription factor activity"/>
    <property type="evidence" value="ECO:0007669"/>
    <property type="project" value="TreeGrafter"/>
</dbReference>
<dbReference type="InterPro" id="IPR009057">
    <property type="entry name" value="Homeodomain-like_sf"/>
</dbReference>
<dbReference type="PANTHER" id="PTHR30055">
    <property type="entry name" value="HTH-TYPE TRANSCRIPTIONAL REGULATOR RUTR"/>
    <property type="match status" value="1"/>
</dbReference>
<evidence type="ECO:0000256" key="2">
    <source>
        <dbReference type="PROSITE-ProRule" id="PRU00335"/>
    </source>
</evidence>
<protein>
    <submittedName>
        <fullName evidence="5">AcrR family transcriptional regulator</fullName>
    </submittedName>
</protein>
<evidence type="ECO:0000256" key="3">
    <source>
        <dbReference type="SAM" id="MobiDB-lite"/>
    </source>
</evidence>
<accession>A0A839QTF6</accession>
<dbReference type="Pfam" id="PF00440">
    <property type="entry name" value="TetR_N"/>
    <property type="match status" value="1"/>
</dbReference>
<organism evidence="5 6">
    <name type="scientific">Helcobacillus massiliensis</name>
    <dbReference type="NCBI Taxonomy" id="521392"/>
    <lineage>
        <taxon>Bacteria</taxon>
        <taxon>Bacillati</taxon>
        <taxon>Actinomycetota</taxon>
        <taxon>Actinomycetes</taxon>
        <taxon>Micrococcales</taxon>
        <taxon>Dermabacteraceae</taxon>
        <taxon>Helcobacillus</taxon>
    </lineage>
</organism>
<feature type="compositionally biased region" description="Basic and acidic residues" evidence="3">
    <location>
        <begin position="14"/>
        <end position="23"/>
    </location>
</feature>
<proteinExistence type="predicted"/>
<name>A0A839QTF6_9MICO</name>
<feature type="compositionally biased region" description="Polar residues" evidence="3">
    <location>
        <begin position="1"/>
        <end position="11"/>
    </location>
</feature>
<feature type="domain" description="HTH tetR-type" evidence="4">
    <location>
        <begin position="22"/>
        <end position="82"/>
    </location>
</feature>
<dbReference type="Proteomes" id="UP000568050">
    <property type="component" value="Unassembled WGS sequence"/>
</dbReference>
<dbReference type="PANTHER" id="PTHR30055:SF209">
    <property type="entry name" value="POSSIBLE TRANSCRIPTIONAL REGULATORY PROTEIN (PROBABLY TETR-FAMILY)"/>
    <property type="match status" value="1"/>
</dbReference>
<dbReference type="AlphaFoldDB" id="A0A839QTF6"/>
<evidence type="ECO:0000313" key="6">
    <source>
        <dbReference type="Proteomes" id="UP000568050"/>
    </source>
</evidence>
<dbReference type="GO" id="GO:0000976">
    <property type="term" value="F:transcription cis-regulatory region binding"/>
    <property type="evidence" value="ECO:0007669"/>
    <property type="project" value="TreeGrafter"/>
</dbReference>
<dbReference type="InterPro" id="IPR050109">
    <property type="entry name" value="HTH-type_TetR-like_transc_reg"/>
</dbReference>
<dbReference type="PRINTS" id="PR00455">
    <property type="entry name" value="HTHTETR"/>
</dbReference>
<evidence type="ECO:0000313" key="5">
    <source>
        <dbReference type="EMBL" id="MBB3023352.1"/>
    </source>
</evidence>
<dbReference type="Gene3D" id="1.10.357.10">
    <property type="entry name" value="Tetracycline Repressor, domain 2"/>
    <property type="match status" value="1"/>
</dbReference>
<feature type="DNA-binding region" description="H-T-H motif" evidence="2">
    <location>
        <begin position="45"/>
        <end position="64"/>
    </location>
</feature>
<evidence type="ECO:0000256" key="1">
    <source>
        <dbReference type="ARBA" id="ARBA00023125"/>
    </source>
</evidence>
<dbReference type="EMBL" id="JACHWP010000004">
    <property type="protein sequence ID" value="MBB3023352.1"/>
    <property type="molecule type" value="Genomic_DNA"/>
</dbReference>
<comment type="caution">
    <text evidence="5">The sequence shown here is derived from an EMBL/GenBank/DDBJ whole genome shotgun (WGS) entry which is preliminary data.</text>
</comment>
<sequence>MAATRSTQQSPDPAEGRTRTAKPVRERLLDAADAVLFVDGVPSAPVDRILKHAGASPPSLYTHFGNKEGLLVAALKRRLDVWREEWTAAIADAADDEERLLCLWSATRTYQRVRLTERWCAFSGTAASIDDPTPELQAVLDEETAMLYDRTYEHALPLVGHDTEAARQLSEQLVVVYLGSLALMLRREYEEALTAGERTARTLVRAFGSAHGAQSSR</sequence>
<dbReference type="SUPFAM" id="SSF46689">
    <property type="entry name" value="Homeodomain-like"/>
    <property type="match status" value="1"/>
</dbReference>
<keyword evidence="6" id="KW-1185">Reference proteome</keyword>
<feature type="region of interest" description="Disordered" evidence="3">
    <location>
        <begin position="1"/>
        <end position="23"/>
    </location>
</feature>
<evidence type="ECO:0000259" key="4">
    <source>
        <dbReference type="PROSITE" id="PS50977"/>
    </source>
</evidence>
<dbReference type="PROSITE" id="PS50977">
    <property type="entry name" value="HTH_TETR_2"/>
    <property type="match status" value="1"/>
</dbReference>
<keyword evidence="1 2" id="KW-0238">DNA-binding</keyword>
<reference evidence="5 6" key="1">
    <citation type="submission" date="2020-08" db="EMBL/GenBank/DDBJ databases">
        <title>Sequencing the genomes of 1000 actinobacteria strains.</title>
        <authorList>
            <person name="Klenk H.-P."/>
        </authorList>
    </citation>
    <scope>NUCLEOTIDE SEQUENCE [LARGE SCALE GENOMIC DNA]</scope>
    <source>
        <strain evidence="5 6">DSM 23040</strain>
    </source>
</reference>
<gene>
    <name evidence="5" type="ORF">FHX50_001644</name>
</gene>
<dbReference type="RefSeq" id="WP_183376469.1">
    <property type="nucleotide sequence ID" value="NZ_CBCSFZ010000014.1"/>
</dbReference>
<dbReference type="InterPro" id="IPR001647">
    <property type="entry name" value="HTH_TetR"/>
</dbReference>